<evidence type="ECO:0000313" key="1">
    <source>
        <dbReference type="EMBL" id="ELQ32317.1"/>
    </source>
</evidence>
<reference evidence="1" key="1">
    <citation type="journal article" date="2012" name="PLoS Genet.">
        <title>Comparative analysis of the genomes of two field isolates of the rice blast fungus Magnaporthe oryzae.</title>
        <authorList>
            <person name="Xue M."/>
            <person name="Yang J."/>
            <person name="Li Z."/>
            <person name="Hu S."/>
            <person name="Yao N."/>
            <person name="Dean R.A."/>
            <person name="Zhao W."/>
            <person name="Shen M."/>
            <person name="Zhang H."/>
            <person name="Li C."/>
            <person name="Liu L."/>
            <person name="Cao L."/>
            <person name="Xu X."/>
            <person name="Xing Y."/>
            <person name="Hsiang T."/>
            <person name="Zhang Z."/>
            <person name="Xu J.R."/>
            <person name="Peng Y.L."/>
        </authorList>
    </citation>
    <scope>NUCLEOTIDE SEQUENCE</scope>
    <source>
        <strain evidence="1">Y34</strain>
    </source>
</reference>
<name>A0AA97PF59_PYRO3</name>
<dbReference type="Proteomes" id="UP000011086">
    <property type="component" value="Unassembled WGS sequence"/>
</dbReference>
<gene>
    <name evidence="1" type="ORF">OOU_Y34scaffold01190g1</name>
</gene>
<accession>A0AA97PF59</accession>
<protein>
    <submittedName>
        <fullName evidence="1">Uncharacterized protein</fullName>
    </submittedName>
</protein>
<dbReference type="EMBL" id="JH793540">
    <property type="protein sequence ID" value="ELQ32317.1"/>
    <property type="molecule type" value="Genomic_DNA"/>
</dbReference>
<proteinExistence type="predicted"/>
<organism evidence="1">
    <name type="scientific">Pyricularia oryzae (strain Y34)</name>
    <name type="common">Rice blast fungus</name>
    <name type="synonym">Magnaporthe oryzae</name>
    <dbReference type="NCBI Taxonomy" id="1143189"/>
    <lineage>
        <taxon>Eukaryota</taxon>
        <taxon>Fungi</taxon>
        <taxon>Dikarya</taxon>
        <taxon>Ascomycota</taxon>
        <taxon>Pezizomycotina</taxon>
        <taxon>Sordariomycetes</taxon>
        <taxon>Sordariomycetidae</taxon>
        <taxon>Magnaporthales</taxon>
        <taxon>Pyriculariaceae</taxon>
        <taxon>Pyricularia</taxon>
    </lineage>
</organism>
<sequence>MAMTFPVTRSPINSALERIGPCYKRLPEPPVIHAGP</sequence>
<dbReference type="AlphaFoldDB" id="A0AA97PF59"/>